<gene>
    <name evidence="1" type="ORF">PGLA2088_LOCUS5088</name>
</gene>
<organism evidence="1 2">
    <name type="scientific">Polarella glacialis</name>
    <name type="common">Dinoflagellate</name>
    <dbReference type="NCBI Taxonomy" id="89957"/>
    <lineage>
        <taxon>Eukaryota</taxon>
        <taxon>Sar</taxon>
        <taxon>Alveolata</taxon>
        <taxon>Dinophyceae</taxon>
        <taxon>Suessiales</taxon>
        <taxon>Suessiaceae</taxon>
        <taxon>Polarella</taxon>
    </lineage>
</organism>
<sequence>MKKFLSATGMTVNVFEHFDGRELVSYQAFVQRSQWDSIRPEFDKAWRIHGAAYRRLNGGSAAPKIVEGGVARWKPCEDDSERFNDGCPLSQMQGNGFTIRNTFLEVVDVSDGQAKKGKQRTLSF</sequence>
<proteinExistence type="predicted"/>
<evidence type="ECO:0000313" key="2">
    <source>
        <dbReference type="Proteomes" id="UP000626109"/>
    </source>
</evidence>
<evidence type="ECO:0000313" key="1">
    <source>
        <dbReference type="EMBL" id="CAE8646759.1"/>
    </source>
</evidence>
<protein>
    <submittedName>
        <fullName evidence="1">Uncharacterized protein</fullName>
    </submittedName>
</protein>
<comment type="caution">
    <text evidence="1">The sequence shown here is derived from an EMBL/GenBank/DDBJ whole genome shotgun (WGS) entry which is preliminary data.</text>
</comment>
<dbReference type="Proteomes" id="UP000626109">
    <property type="component" value="Unassembled WGS sequence"/>
</dbReference>
<accession>A0A813IA89</accession>
<name>A0A813IA89_POLGL</name>
<reference evidence="1" key="1">
    <citation type="submission" date="2021-02" db="EMBL/GenBank/DDBJ databases">
        <authorList>
            <person name="Dougan E. K."/>
            <person name="Rhodes N."/>
            <person name="Thang M."/>
            <person name="Chan C."/>
        </authorList>
    </citation>
    <scope>NUCLEOTIDE SEQUENCE</scope>
</reference>
<dbReference type="EMBL" id="CAJNNW010004776">
    <property type="protein sequence ID" value="CAE8646759.1"/>
    <property type="molecule type" value="Genomic_DNA"/>
</dbReference>
<dbReference type="AlphaFoldDB" id="A0A813IA89"/>